<dbReference type="AlphaFoldDB" id="A0AAD8JFR5"/>
<dbReference type="EMBL" id="JAUIZM010000001">
    <property type="protein sequence ID" value="KAK1401635.1"/>
    <property type="molecule type" value="Genomic_DNA"/>
</dbReference>
<dbReference type="PANTHER" id="PTHR42678">
    <property type="entry name" value="AMIDASE"/>
    <property type="match status" value="1"/>
</dbReference>
<dbReference type="Proteomes" id="UP001237642">
    <property type="component" value="Unassembled WGS sequence"/>
</dbReference>
<organism evidence="1 2">
    <name type="scientific">Heracleum sosnowskyi</name>
    <dbReference type="NCBI Taxonomy" id="360622"/>
    <lineage>
        <taxon>Eukaryota</taxon>
        <taxon>Viridiplantae</taxon>
        <taxon>Streptophyta</taxon>
        <taxon>Embryophyta</taxon>
        <taxon>Tracheophyta</taxon>
        <taxon>Spermatophyta</taxon>
        <taxon>Magnoliopsida</taxon>
        <taxon>eudicotyledons</taxon>
        <taxon>Gunneridae</taxon>
        <taxon>Pentapetalae</taxon>
        <taxon>asterids</taxon>
        <taxon>campanulids</taxon>
        <taxon>Apiales</taxon>
        <taxon>Apiaceae</taxon>
        <taxon>Apioideae</taxon>
        <taxon>apioid superclade</taxon>
        <taxon>Tordylieae</taxon>
        <taxon>Tordyliinae</taxon>
        <taxon>Heracleum</taxon>
    </lineage>
</organism>
<evidence type="ECO:0000313" key="2">
    <source>
        <dbReference type="Proteomes" id="UP001237642"/>
    </source>
</evidence>
<name>A0AAD8JFR5_9APIA</name>
<gene>
    <name evidence="1" type="ORF">POM88_001240</name>
</gene>
<evidence type="ECO:0000313" key="1">
    <source>
        <dbReference type="EMBL" id="KAK1401635.1"/>
    </source>
</evidence>
<dbReference type="PANTHER" id="PTHR42678:SF25">
    <property type="entry name" value="AMIDASE C869.01"/>
    <property type="match status" value="1"/>
</dbReference>
<dbReference type="SUPFAM" id="SSF75304">
    <property type="entry name" value="Amidase signature (AS) enzymes"/>
    <property type="match status" value="1"/>
</dbReference>
<dbReference type="Gene3D" id="3.90.1300.10">
    <property type="entry name" value="Amidase signature (AS) domain"/>
    <property type="match status" value="1"/>
</dbReference>
<dbReference type="InterPro" id="IPR036928">
    <property type="entry name" value="AS_sf"/>
</dbReference>
<reference evidence="1" key="2">
    <citation type="submission" date="2023-05" db="EMBL/GenBank/DDBJ databases">
        <authorList>
            <person name="Schelkunov M.I."/>
        </authorList>
    </citation>
    <scope>NUCLEOTIDE SEQUENCE</scope>
    <source>
        <strain evidence="1">Hsosn_3</strain>
        <tissue evidence="1">Leaf</tissue>
    </source>
</reference>
<proteinExistence type="predicted"/>
<reference evidence="1" key="1">
    <citation type="submission" date="2023-02" db="EMBL/GenBank/DDBJ databases">
        <title>Genome of toxic invasive species Heracleum sosnowskyi carries increased number of genes despite the absence of recent whole-genome duplications.</title>
        <authorList>
            <person name="Schelkunov M."/>
            <person name="Shtratnikova V."/>
            <person name="Makarenko M."/>
            <person name="Klepikova A."/>
            <person name="Omelchenko D."/>
            <person name="Novikova G."/>
            <person name="Obukhova E."/>
            <person name="Bogdanov V."/>
            <person name="Penin A."/>
            <person name="Logacheva M."/>
        </authorList>
    </citation>
    <scope>NUCLEOTIDE SEQUENCE</scope>
    <source>
        <strain evidence="1">Hsosn_3</strain>
        <tissue evidence="1">Leaf</tissue>
    </source>
</reference>
<accession>A0AAD8JFR5</accession>
<sequence length="103" mass="11027">MVSGSSKQWIGKISIPTNTVAVSLGTKTNASIICPYNHSSILGTNPTLGLEIRVGVVPIKPRQDIIGFSCIGKETGKRSIMECCKKKVVLDCDIHVKFTNGPV</sequence>
<comment type="caution">
    <text evidence="1">The sequence shown here is derived from an EMBL/GenBank/DDBJ whole genome shotgun (WGS) entry which is preliminary data.</text>
</comment>
<keyword evidence="2" id="KW-1185">Reference proteome</keyword>
<protein>
    <submittedName>
        <fullName evidence="1">Uncharacterized protein</fullName>
    </submittedName>
</protein>